<keyword evidence="1" id="KW-0472">Membrane</keyword>
<protein>
    <recommendedName>
        <fullName evidence="4">DUF4760 domain-containing protein</fullName>
    </recommendedName>
</protein>
<keyword evidence="3" id="KW-1185">Reference proteome</keyword>
<dbReference type="RefSeq" id="WP_234103445.1">
    <property type="nucleotide sequence ID" value="NZ_CP136601.1"/>
</dbReference>
<dbReference type="EMBL" id="CP136601">
    <property type="protein sequence ID" value="WOH44237.1"/>
    <property type="molecule type" value="Genomic_DNA"/>
</dbReference>
<reference evidence="2 3" key="1">
    <citation type="submission" date="2023-10" db="EMBL/GenBank/DDBJ databases">
        <title>SFO-1, KPC-2, NDM-1 were first reported in Portuguese citrobacter collected clinically.</title>
        <authorList>
            <person name="Guo K."/>
        </authorList>
    </citation>
    <scope>NUCLEOTIDE SEQUENCE [LARGE SCALE GENOMIC DNA]</scope>
    <source>
        <strain evidence="2 3">L2724hy</strain>
    </source>
</reference>
<dbReference type="Proteomes" id="UP001302613">
    <property type="component" value="Chromosome"/>
</dbReference>
<sequence>MKLKNNLNIILTVCVLLLLVSIGSYVLKFHDMPFSRKTSDWSNFGSYIAGTVGPLLSLISILFILKSINSNNENHNALMEFTIQDKIHNQIKDLSTSLKEAIANHYIFEKPEKPNHQPYGNLICSRISQRMPFRGELTVEEIAIEAIRESFKDFQSELSLILKIIALLEKLNPNDREIYKLMIEVKLTNEERAVLYCFACKYFPSKANAIQTAWPNFRGSYFRPQA</sequence>
<accession>A0ABZ0H1R7</accession>
<evidence type="ECO:0000313" key="3">
    <source>
        <dbReference type="Proteomes" id="UP001302613"/>
    </source>
</evidence>
<keyword evidence="1" id="KW-0812">Transmembrane</keyword>
<feature type="transmembrane region" description="Helical" evidence="1">
    <location>
        <begin position="7"/>
        <end position="27"/>
    </location>
</feature>
<evidence type="ECO:0008006" key="4">
    <source>
        <dbReference type="Google" id="ProtNLM"/>
    </source>
</evidence>
<organism evidence="2 3">
    <name type="scientific">Citrobacter portucalensis</name>
    <dbReference type="NCBI Taxonomy" id="1639133"/>
    <lineage>
        <taxon>Bacteria</taxon>
        <taxon>Pseudomonadati</taxon>
        <taxon>Pseudomonadota</taxon>
        <taxon>Gammaproteobacteria</taxon>
        <taxon>Enterobacterales</taxon>
        <taxon>Enterobacteriaceae</taxon>
        <taxon>Citrobacter</taxon>
        <taxon>Citrobacter freundii complex</taxon>
    </lineage>
</organism>
<evidence type="ECO:0000256" key="1">
    <source>
        <dbReference type="SAM" id="Phobius"/>
    </source>
</evidence>
<evidence type="ECO:0000313" key="2">
    <source>
        <dbReference type="EMBL" id="WOH44237.1"/>
    </source>
</evidence>
<keyword evidence="1" id="KW-1133">Transmembrane helix</keyword>
<proteinExistence type="predicted"/>
<name>A0ABZ0H1R7_9ENTR</name>
<gene>
    <name evidence="2" type="ORF">RY846_03320</name>
</gene>
<feature type="transmembrane region" description="Helical" evidence="1">
    <location>
        <begin position="47"/>
        <end position="65"/>
    </location>
</feature>